<keyword evidence="1" id="KW-0004">4Fe-4S</keyword>
<dbReference type="InterPro" id="IPR013785">
    <property type="entry name" value="Aldolase_TIM"/>
</dbReference>
<sequence>QIRCQAPLLKHINDDPDVWASMWEKQVQLGMIPYYMFVERDTGAKRYFEVPLERTWEIFQKAYQQVSGIARTVRGPSMSAGPGKVEVQGVTEIAGEKVFALRFIQGRNPDWVQRPFFAKYDSDATWLHQLKPAFGEEKFFFEDEYSKMAAMD</sequence>
<gene>
    <name evidence="3" type="ORF">JHC11_13910</name>
</gene>
<evidence type="ECO:0000256" key="1">
    <source>
        <dbReference type="ARBA" id="ARBA00022485"/>
    </source>
</evidence>
<keyword evidence="2" id="KW-0663">Pyridoxal phosphate</keyword>
<organism evidence="3 4">
    <name type="scientific">Idiomarina abyssalis</name>
    <dbReference type="NCBI Taxonomy" id="86102"/>
    <lineage>
        <taxon>Bacteria</taxon>
        <taxon>Pseudomonadati</taxon>
        <taxon>Pseudomonadota</taxon>
        <taxon>Gammaproteobacteria</taxon>
        <taxon>Alteromonadales</taxon>
        <taxon>Idiomarinaceae</taxon>
        <taxon>Idiomarina</taxon>
    </lineage>
</organism>
<dbReference type="EMBL" id="JAEMOP010000009">
    <property type="protein sequence ID" value="MBJ7317089.1"/>
    <property type="molecule type" value="Genomic_DNA"/>
</dbReference>
<keyword evidence="1" id="KW-0408">Iron</keyword>
<feature type="non-terminal residue" evidence="3">
    <location>
        <position position="1"/>
    </location>
</feature>
<name>A0A8I1KKE8_9GAMM</name>
<dbReference type="InterPro" id="IPR003739">
    <property type="entry name" value="Lys_aminomutase/Glu_NH3_mut"/>
</dbReference>
<accession>A0A8I1KKE8</accession>
<dbReference type="Proteomes" id="UP000621390">
    <property type="component" value="Unassembled WGS sequence"/>
</dbReference>
<keyword evidence="1" id="KW-0411">Iron-sulfur</keyword>
<keyword evidence="1" id="KW-0479">Metal-binding</keyword>
<dbReference type="PANTHER" id="PTHR30538:SF0">
    <property type="entry name" value="L-LYSINE 2,3-AMINOMUTASE AQ_1632-RELATED"/>
    <property type="match status" value="1"/>
</dbReference>
<comment type="caution">
    <text evidence="3">The sequence shown here is derived from an EMBL/GenBank/DDBJ whole genome shotgun (WGS) entry which is preliminary data.</text>
</comment>
<evidence type="ECO:0000313" key="4">
    <source>
        <dbReference type="Proteomes" id="UP000621390"/>
    </source>
</evidence>
<dbReference type="Gene3D" id="3.20.20.70">
    <property type="entry name" value="Aldolase class I"/>
    <property type="match status" value="1"/>
</dbReference>
<dbReference type="GO" id="GO:0051539">
    <property type="term" value="F:4 iron, 4 sulfur cluster binding"/>
    <property type="evidence" value="ECO:0007669"/>
    <property type="project" value="UniProtKB-KW"/>
</dbReference>
<feature type="modified residue" description="N6-(pyridoxal phosphate)lysine" evidence="2">
    <location>
        <position position="84"/>
    </location>
</feature>
<reference evidence="3" key="1">
    <citation type="submission" date="2020-09" db="EMBL/GenBank/DDBJ databases">
        <title>Draft Genomes of Bacterial Isolates from North Pond Shallow Sediments.</title>
        <authorList>
            <person name="Kiel Reese B."/>
            <person name="Mullis M."/>
            <person name="Weisend R.E."/>
        </authorList>
    </citation>
    <scope>NUCLEOTIDE SEQUENCE</scope>
    <source>
        <strain evidence="3">KJE-2</strain>
    </source>
</reference>
<evidence type="ECO:0000313" key="3">
    <source>
        <dbReference type="EMBL" id="MBJ7317089.1"/>
    </source>
</evidence>
<proteinExistence type="predicted"/>
<evidence type="ECO:0000256" key="2">
    <source>
        <dbReference type="PIRSR" id="PIRSR603739-50"/>
    </source>
</evidence>
<comment type="cofactor">
    <cofactor evidence="2">
        <name>pyridoxal 5'-phosphate</name>
        <dbReference type="ChEBI" id="CHEBI:597326"/>
    </cofactor>
</comment>
<protein>
    <submittedName>
        <fullName evidence="3">Lysine 2,3-aminomutase</fullName>
    </submittedName>
</protein>
<dbReference type="PANTHER" id="PTHR30538">
    <property type="entry name" value="LYSINE 2,3-AMINOMUTASE-RELATED"/>
    <property type="match status" value="1"/>
</dbReference>
<dbReference type="AlphaFoldDB" id="A0A8I1KKE8"/>